<sequence length="318" mass="35470">MLSLQSADPDVSSERQEWLRREVADYMAKDSVTPRYPVMFFQDGGDTVSGTVTLTRLSGSVPPMQPPPQLTRPHVERSNEWEGLLYQQMYRYLRGQIEAGIYTVGAQLPDPDQLAWHFGTTSSNDSRQAYVQLVTEGLVTVHGDGNYTVAAMTPPPVQTIEAAVDRLDALEASVNEALVALRRLRGDLAGVQTPQCGQWWQVRSLAKGADPVYTSEAVCIRDDESGDLQWLAMISNTWVRKPLNSFQPLRRLSYIPDWSSEERWPTITSNSRRPEQTGQAAATTSLPGIAYSSTGEQHNATGSFEHYGPEQWTEGFFQ</sequence>
<dbReference type="Proteomes" id="UP000093898">
    <property type="component" value="Unassembled WGS sequence"/>
</dbReference>
<feature type="coiled-coil region" evidence="4">
    <location>
        <begin position="160"/>
        <end position="187"/>
    </location>
</feature>
<dbReference type="InterPro" id="IPR036388">
    <property type="entry name" value="WH-like_DNA-bd_sf"/>
</dbReference>
<feature type="region of interest" description="Disordered" evidence="5">
    <location>
        <begin position="289"/>
        <end position="308"/>
    </location>
</feature>
<dbReference type="GO" id="GO:0003677">
    <property type="term" value="F:DNA binding"/>
    <property type="evidence" value="ECO:0007669"/>
    <property type="project" value="UniProtKB-KW"/>
</dbReference>
<evidence type="ECO:0000256" key="3">
    <source>
        <dbReference type="ARBA" id="ARBA00023163"/>
    </source>
</evidence>
<evidence type="ECO:0000256" key="2">
    <source>
        <dbReference type="ARBA" id="ARBA00023125"/>
    </source>
</evidence>
<evidence type="ECO:0000313" key="8">
    <source>
        <dbReference type="Proteomes" id="UP000093898"/>
    </source>
</evidence>
<dbReference type="EMBL" id="LZLC01000275">
    <property type="protein sequence ID" value="OBJ35000.1"/>
    <property type="molecule type" value="Genomic_DNA"/>
</dbReference>
<dbReference type="InterPro" id="IPR000524">
    <property type="entry name" value="Tscrpt_reg_HTH_GntR"/>
</dbReference>
<keyword evidence="3" id="KW-0804">Transcription</keyword>
<dbReference type="GO" id="GO:0003700">
    <property type="term" value="F:DNA-binding transcription factor activity"/>
    <property type="evidence" value="ECO:0007669"/>
    <property type="project" value="InterPro"/>
</dbReference>
<evidence type="ECO:0000256" key="5">
    <source>
        <dbReference type="SAM" id="MobiDB-lite"/>
    </source>
</evidence>
<dbReference type="AlphaFoldDB" id="A0A1A3GGS2"/>
<dbReference type="SUPFAM" id="SSF46785">
    <property type="entry name" value="Winged helix' DNA-binding domain"/>
    <property type="match status" value="1"/>
</dbReference>
<proteinExistence type="predicted"/>
<dbReference type="InterPro" id="IPR036390">
    <property type="entry name" value="WH_DNA-bd_sf"/>
</dbReference>
<keyword evidence="2" id="KW-0238">DNA-binding</keyword>
<dbReference type="Gene3D" id="1.10.10.10">
    <property type="entry name" value="Winged helix-like DNA-binding domain superfamily/Winged helix DNA-binding domain"/>
    <property type="match status" value="1"/>
</dbReference>
<keyword evidence="1" id="KW-0805">Transcription regulation</keyword>
<keyword evidence="4" id="KW-0175">Coiled coil</keyword>
<gene>
    <name evidence="7" type="ORF">A5630_10130</name>
</gene>
<feature type="compositionally biased region" description="Polar residues" evidence="5">
    <location>
        <begin position="289"/>
        <end position="302"/>
    </location>
</feature>
<protein>
    <recommendedName>
        <fullName evidence="6">HTH gntR-type domain-containing protein</fullName>
    </recommendedName>
</protein>
<feature type="domain" description="HTH gntR-type" evidence="6">
    <location>
        <begin position="85"/>
        <end position="143"/>
    </location>
</feature>
<reference evidence="7 8" key="1">
    <citation type="submission" date="2016-06" db="EMBL/GenBank/DDBJ databases">
        <authorList>
            <person name="Kjaerup R.B."/>
            <person name="Dalgaard T.S."/>
            <person name="Juul-Madsen H.R."/>
        </authorList>
    </citation>
    <scope>NUCLEOTIDE SEQUENCE [LARGE SCALE GENOMIC DNA]</scope>
    <source>
        <strain evidence="7 8">1127319.6</strain>
    </source>
</reference>
<name>A0A1A3GGS2_MYCMU</name>
<evidence type="ECO:0000256" key="1">
    <source>
        <dbReference type="ARBA" id="ARBA00023015"/>
    </source>
</evidence>
<accession>A0A1A3GGS2</accession>
<dbReference type="Pfam" id="PF00392">
    <property type="entry name" value="GntR"/>
    <property type="match status" value="1"/>
</dbReference>
<comment type="caution">
    <text evidence="7">The sequence shown here is derived from an EMBL/GenBank/DDBJ whole genome shotgun (WGS) entry which is preliminary data.</text>
</comment>
<evidence type="ECO:0000313" key="7">
    <source>
        <dbReference type="EMBL" id="OBJ35000.1"/>
    </source>
</evidence>
<evidence type="ECO:0000256" key="4">
    <source>
        <dbReference type="SAM" id="Coils"/>
    </source>
</evidence>
<evidence type="ECO:0000259" key="6">
    <source>
        <dbReference type="Pfam" id="PF00392"/>
    </source>
</evidence>
<dbReference type="RefSeq" id="WP_064986739.1">
    <property type="nucleotide sequence ID" value="NZ_LZLC01000275.1"/>
</dbReference>
<organism evidence="7 8">
    <name type="scientific">Mycolicibacterium mucogenicum</name>
    <name type="common">Mycobacterium mucogenicum</name>
    <dbReference type="NCBI Taxonomy" id="56689"/>
    <lineage>
        <taxon>Bacteria</taxon>
        <taxon>Bacillati</taxon>
        <taxon>Actinomycetota</taxon>
        <taxon>Actinomycetes</taxon>
        <taxon>Mycobacteriales</taxon>
        <taxon>Mycobacteriaceae</taxon>
        <taxon>Mycolicibacterium</taxon>
    </lineage>
</organism>